<protein>
    <recommendedName>
        <fullName evidence="3">Tektin</fullName>
    </recommendedName>
</protein>
<dbReference type="InterPro" id="IPR048256">
    <property type="entry name" value="Tektin-like"/>
</dbReference>
<organism evidence="4">
    <name type="scientific">Cyprideis torosa</name>
    <dbReference type="NCBI Taxonomy" id="163714"/>
    <lineage>
        <taxon>Eukaryota</taxon>
        <taxon>Metazoa</taxon>
        <taxon>Ecdysozoa</taxon>
        <taxon>Arthropoda</taxon>
        <taxon>Crustacea</taxon>
        <taxon>Oligostraca</taxon>
        <taxon>Ostracoda</taxon>
        <taxon>Podocopa</taxon>
        <taxon>Podocopida</taxon>
        <taxon>Cytherocopina</taxon>
        <taxon>Cytheroidea</taxon>
        <taxon>Cytherideidae</taxon>
        <taxon>Cyprideis</taxon>
    </lineage>
</organism>
<dbReference type="OrthoDB" id="9886517at2759"/>
<evidence type="ECO:0000256" key="1">
    <source>
        <dbReference type="ARBA" id="ARBA00007209"/>
    </source>
</evidence>
<keyword evidence="3" id="KW-0966">Cell projection</keyword>
<dbReference type="PANTHER" id="PTHR19960">
    <property type="entry name" value="TEKTIN"/>
    <property type="match status" value="1"/>
</dbReference>
<dbReference type="GO" id="GO:0015630">
    <property type="term" value="C:microtubule cytoskeleton"/>
    <property type="evidence" value="ECO:0007669"/>
    <property type="project" value="UniProtKB-UniRule"/>
</dbReference>
<proteinExistence type="inferred from homology"/>
<dbReference type="GO" id="GO:0060294">
    <property type="term" value="P:cilium movement involved in cell motility"/>
    <property type="evidence" value="ECO:0007669"/>
    <property type="project" value="UniProtKB-UniRule"/>
</dbReference>
<feature type="non-terminal residue" evidence="4">
    <location>
        <position position="1"/>
    </location>
</feature>
<accession>A0A7R8WEK7</accession>
<dbReference type="PRINTS" id="PR00511">
    <property type="entry name" value="TEKTIN"/>
</dbReference>
<keyword evidence="2" id="KW-0963">Cytoplasm</keyword>
<evidence type="ECO:0000256" key="3">
    <source>
        <dbReference type="RuleBase" id="RU367040"/>
    </source>
</evidence>
<comment type="subcellular location">
    <subcellularLocation>
        <location evidence="3">Cytoplasm</location>
        <location evidence="3">Cytoskeleton</location>
        <location evidence="3">Cilium axoneme</location>
    </subcellularLocation>
</comment>
<dbReference type="AlphaFoldDB" id="A0A7R8WEK7"/>
<dbReference type="EMBL" id="OB662549">
    <property type="protein sequence ID" value="CAD7230229.1"/>
    <property type="molecule type" value="Genomic_DNA"/>
</dbReference>
<gene>
    <name evidence="4" type="ORF">CTOB1V02_LOCUS8091</name>
</gene>
<dbReference type="Pfam" id="PF03148">
    <property type="entry name" value="Tektin"/>
    <property type="match status" value="1"/>
</dbReference>
<dbReference type="GO" id="GO:0005634">
    <property type="term" value="C:nucleus"/>
    <property type="evidence" value="ECO:0007669"/>
    <property type="project" value="TreeGrafter"/>
</dbReference>
<evidence type="ECO:0000256" key="2">
    <source>
        <dbReference type="ARBA" id="ARBA00022490"/>
    </source>
</evidence>
<dbReference type="GO" id="GO:0005930">
    <property type="term" value="C:axoneme"/>
    <property type="evidence" value="ECO:0007669"/>
    <property type="project" value="UniProtKB-SubCell"/>
</dbReference>
<sequence>MSTTAPFTTYKTNFRGRPINRTTAALDSPELWDMSHHERVALSLPRLQHERLQSTYQFEFTHRRPIRGPPVLSSSASSPHLSALTRYTPQEWTKSNQRHFSEAESSRAEAEHVRAEALRVIEDTDELTREAQEESGRRLNERISDIKHWKSELHVEAEALVAETEQLTDIKRRLERALQATETPMNVAKECLVLRENRQGIDLVHDVAQEALLDEVETIRRSQRDLAEAIRNVDRELDALRRCRYQVESDARNKFKALGIDSSSYRLRNESSGINFHENIEKVDHTVTTPESWMNFTHDNLQAAQKERAVSERMRVECHALIEETSTAMSSSWDKSSRGITRRLGETTEARNVLRDHLAKVMMEIHDVETHMELLKKGIADKMPPLKVAQTRLEQRTFRPDVELCRDPPQHRLIREVEELQSSVASLRSKLAEAEVSHQKLLKTKAKLESDIAIKEQSMFID</sequence>
<keyword evidence="3" id="KW-0282">Flagellum</keyword>
<dbReference type="InterPro" id="IPR000435">
    <property type="entry name" value="Tektins"/>
</dbReference>
<keyword evidence="3" id="KW-0969">Cilium</keyword>
<dbReference type="PANTHER" id="PTHR19960:SF11">
    <property type="entry name" value="TEKTIN"/>
    <property type="match status" value="1"/>
</dbReference>
<evidence type="ECO:0000313" key="4">
    <source>
        <dbReference type="EMBL" id="CAD7230229.1"/>
    </source>
</evidence>
<reference evidence="4" key="1">
    <citation type="submission" date="2020-11" db="EMBL/GenBank/DDBJ databases">
        <authorList>
            <person name="Tran Van P."/>
        </authorList>
    </citation>
    <scope>NUCLEOTIDE SEQUENCE</scope>
</reference>
<name>A0A7R8WEK7_9CRUS</name>
<comment type="similarity">
    <text evidence="1 3">Belongs to the tektin family.</text>
</comment>
<dbReference type="GO" id="GO:0060271">
    <property type="term" value="P:cilium assembly"/>
    <property type="evidence" value="ECO:0007669"/>
    <property type="project" value="UniProtKB-UniRule"/>
</dbReference>